<dbReference type="InterPro" id="IPR001041">
    <property type="entry name" value="2Fe-2S_ferredoxin-type"/>
</dbReference>
<dbReference type="GO" id="GO:0016491">
    <property type="term" value="F:oxidoreductase activity"/>
    <property type="evidence" value="ECO:0007669"/>
    <property type="project" value="UniProtKB-ARBA"/>
</dbReference>
<dbReference type="PANTHER" id="PTHR24960:SF84">
    <property type="entry name" value="HYDROGENASE SUBUNIT"/>
    <property type="match status" value="1"/>
</dbReference>
<dbReference type="InterPro" id="IPR050157">
    <property type="entry name" value="PSI_iron-sulfur_center"/>
</dbReference>
<evidence type="ECO:0000256" key="3">
    <source>
        <dbReference type="ARBA" id="ARBA00023004"/>
    </source>
</evidence>
<dbReference type="EMBL" id="JAWDKA010000005">
    <property type="protein sequence ID" value="MDV0441856.1"/>
    <property type="molecule type" value="Genomic_DNA"/>
</dbReference>
<sequence length="271" mass="28982">MIQITIDGVSCTCKKGEKLLAVARRNNIFIPTLCHHDGLPGMGSCRLCVVEVTESGRTKVVVSCLYPVRGEIEVVTNSERILAHRKMILALLRKRAPKSDVIAHMCEAFGAPDLPVASFDGGKCILCGLCVRACDLIGAGSVATRTLLKKLAGQGCAYPVAGAGVIAMVSRGTTKTVSTPYDEPSEICIGCGGCANVCPTGEITVTETETGRTIWGKEFKFAFCKECGELLGTDKEVRYAAQRSGRDPDFLCPACRQKRSADAMAEPFGRR</sequence>
<gene>
    <name evidence="7" type="ORF">McpAg1_10670</name>
</gene>
<dbReference type="GO" id="GO:0051539">
    <property type="term" value="F:4 iron, 4 sulfur cluster binding"/>
    <property type="evidence" value="ECO:0007669"/>
    <property type="project" value="UniProtKB-KW"/>
</dbReference>
<dbReference type="PROSITE" id="PS51085">
    <property type="entry name" value="2FE2S_FER_2"/>
    <property type="match status" value="1"/>
</dbReference>
<dbReference type="Proteomes" id="UP001273136">
    <property type="component" value="Unassembled WGS sequence"/>
</dbReference>
<keyword evidence="1" id="KW-0004">4Fe-4S</keyword>
<dbReference type="Pfam" id="PF13510">
    <property type="entry name" value="Fer2_4"/>
    <property type="match status" value="1"/>
</dbReference>
<feature type="domain" description="2Fe-2S ferredoxin-type" evidence="5">
    <location>
        <begin position="1"/>
        <end position="80"/>
    </location>
</feature>
<evidence type="ECO:0000313" key="7">
    <source>
        <dbReference type="EMBL" id="MDV0441856.1"/>
    </source>
</evidence>
<dbReference type="PROSITE" id="PS00198">
    <property type="entry name" value="4FE4S_FER_1"/>
    <property type="match status" value="1"/>
</dbReference>
<keyword evidence="2" id="KW-0479">Metal-binding</keyword>
<comment type="caution">
    <text evidence="7">The sequence shown here is derived from an EMBL/GenBank/DDBJ whole genome shotgun (WGS) entry which is preliminary data.</text>
</comment>
<dbReference type="PROSITE" id="PS51379">
    <property type="entry name" value="4FE4S_FER_2"/>
    <property type="match status" value="2"/>
</dbReference>
<evidence type="ECO:0000313" key="8">
    <source>
        <dbReference type="Proteomes" id="UP001273136"/>
    </source>
</evidence>
<dbReference type="Gene3D" id="3.30.70.20">
    <property type="match status" value="1"/>
</dbReference>
<feature type="domain" description="4Fe-4S ferredoxin-type" evidence="6">
    <location>
        <begin position="178"/>
        <end position="208"/>
    </location>
</feature>
<dbReference type="InterPro" id="IPR017896">
    <property type="entry name" value="4Fe4S_Fe-S-bd"/>
</dbReference>
<keyword evidence="8" id="KW-1185">Reference proteome</keyword>
<evidence type="ECO:0000256" key="1">
    <source>
        <dbReference type="ARBA" id="ARBA00022485"/>
    </source>
</evidence>
<keyword evidence="3" id="KW-0408">Iron</keyword>
<organism evidence="7 8">
    <name type="scientific">Methanorbis furvi</name>
    <dbReference type="NCBI Taxonomy" id="3028299"/>
    <lineage>
        <taxon>Archaea</taxon>
        <taxon>Methanobacteriati</taxon>
        <taxon>Methanobacteriota</taxon>
        <taxon>Stenosarchaea group</taxon>
        <taxon>Methanomicrobia</taxon>
        <taxon>Methanomicrobiales</taxon>
        <taxon>Methanocorpusculaceae</taxon>
        <taxon>Methanorbis</taxon>
    </lineage>
</organism>
<dbReference type="Gene3D" id="3.10.20.740">
    <property type="match status" value="1"/>
</dbReference>
<dbReference type="SUPFAM" id="SSF54862">
    <property type="entry name" value="4Fe-4S ferredoxins"/>
    <property type="match status" value="1"/>
</dbReference>
<keyword evidence="4" id="KW-0411">Iron-sulfur</keyword>
<proteinExistence type="predicted"/>
<dbReference type="SUPFAM" id="SSF54292">
    <property type="entry name" value="2Fe-2S ferredoxin-like"/>
    <property type="match status" value="1"/>
</dbReference>
<evidence type="ECO:0000256" key="2">
    <source>
        <dbReference type="ARBA" id="ARBA00022723"/>
    </source>
</evidence>
<dbReference type="InterPro" id="IPR036010">
    <property type="entry name" value="2Fe-2S_ferredoxin-like_sf"/>
</dbReference>
<dbReference type="CDD" id="cd00207">
    <property type="entry name" value="fer2"/>
    <property type="match status" value="1"/>
</dbReference>
<evidence type="ECO:0008006" key="9">
    <source>
        <dbReference type="Google" id="ProtNLM"/>
    </source>
</evidence>
<evidence type="ECO:0000256" key="4">
    <source>
        <dbReference type="ARBA" id="ARBA00023014"/>
    </source>
</evidence>
<protein>
    <recommendedName>
        <fullName evidence="9">Ferredoxin</fullName>
    </recommendedName>
</protein>
<dbReference type="RefSeq" id="WP_338094260.1">
    <property type="nucleotide sequence ID" value="NZ_JAWDKA010000005.1"/>
</dbReference>
<accession>A0AAE4MCZ2</accession>
<dbReference type="GO" id="GO:0046872">
    <property type="term" value="F:metal ion binding"/>
    <property type="evidence" value="ECO:0007669"/>
    <property type="project" value="UniProtKB-KW"/>
</dbReference>
<name>A0AAE4MCZ2_9EURY</name>
<reference evidence="7" key="1">
    <citation type="submission" date="2023-06" db="EMBL/GenBank/DDBJ databases">
        <title>Genome sequence of Methancorpusculaceae sp. Ag1.</title>
        <authorList>
            <person name="Protasov E."/>
            <person name="Platt K."/>
            <person name="Poehlein A."/>
            <person name="Daniel R."/>
            <person name="Brune A."/>
        </authorList>
    </citation>
    <scope>NUCLEOTIDE SEQUENCE</scope>
    <source>
        <strain evidence="7">Ag1</strain>
    </source>
</reference>
<feature type="domain" description="4Fe-4S ferredoxin-type" evidence="6">
    <location>
        <begin position="115"/>
        <end position="145"/>
    </location>
</feature>
<evidence type="ECO:0000259" key="6">
    <source>
        <dbReference type="PROSITE" id="PS51379"/>
    </source>
</evidence>
<dbReference type="AlphaFoldDB" id="A0AAE4MCZ2"/>
<dbReference type="InterPro" id="IPR017900">
    <property type="entry name" value="4Fe4S_Fe_S_CS"/>
</dbReference>
<evidence type="ECO:0000259" key="5">
    <source>
        <dbReference type="PROSITE" id="PS51085"/>
    </source>
</evidence>
<dbReference type="PANTHER" id="PTHR24960">
    <property type="entry name" value="PHOTOSYSTEM I IRON-SULFUR CENTER-RELATED"/>
    <property type="match status" value="1"/>
</dbReference>